<evidence type="ECO:0000313" key="1">
    <source>
        <dbReference type="EMBL" id="EAY31331.1"/>
    </source>
</evidence>
<dbReference type="AlphaFoldDB" id="A1ZE23"/>
<name>A1ZE23_MICM2</name>
<accession>A1ZE23</accession>
<protein>
    <submittedName>
        <fullName evidence="1">Uncharacterized protein</fullName>
    </submittedName>
</protein>
<comment type="caution">
    <text evidence="1">The sequence shown here is derived from an EMBL/GenBank/DDBJ whole genome shotgun (WGS) entry which is preliminary data.</text>
</comment>
<dbReference type="RefSeq" id="WP_002693906.1">
    <property type="nucleotide sequence ID" value="NZ_AAWS01000003.1"/>
</dbReference>
<gene>
    <name evidence="1" type="ORF">M23134_04164</name>
</gene>
<dbReference type="Proteomes" id="UP000004095">
    <property type="component" value="Unassembled WGS sequence"/>
</dbReference>
<proteinExistence type="predicted"/>
<reference evidence="1 2" key="1">
    <citation type="submission" date="2007-01" db="EMBL/GenBank/DDBJ databases">
        <authorList>
            <person name="Haygood M."/>
            <person name="Podell S."/>
            <person name="Anderson C."/>
            <person name="Hopkinson B."/>
            <person name="Roe K."/>
            <person name="Barbeau K."/>
            <person name="Gaasterland T."/>
            <person name="Ferriera S."/>
            <person name="Johnson J."/>
            <person name="Kravitz S."/>
            <person name="Beeson K."/>
            <person name="Sutton G."/>
            <person name="Rogers Y.-H."/>
            <person name="Friedman R."/>
            <person name="Frazier M."/>
            <person name="Venter J.C."/>
        </authorList>
    </citation>
    <scope>NUCLEOTIDE SEQUENCE [LARGE SCALE GENOMIC DNA]</scope>
    <source>
        <strain evidence="1 2">ATCC 23134</strain>
    </source>
</reference>
<dbReference type="OrthoDB" id="1151021at2"/>
<dbReference type="EMBL" id="AAWS01000003">
    <property type="protein sequence ID" value="EAY31331.1"/>
    <property type="molecule type" value="Genomic_DNA"/>
</dbReference>
<keyword evidence="2" id="KW-1185">Reference proteome</keyword>
<organism evidence="1 2">
    <name type="scientific">Microscilla marina ATCC 23134</name>
    <dbReference type="NCBI Taxonomy" id="313606"/>
    <lineage>
        <taxon>Bacteria</taxon>
        <taxon>Pseudomonadati</taxon>
        <taxon>Bacteroidota</taxon>
        <taxon>Cytophagia</taxon>
        <taxon>Cytophagales</taxon>
        <taxon>Microscillaceae</taxon>
        <taxon>Microscilla</taxon>
    </lineage>
</organism>
<evidence type="ECO:0000313" key="2">
    <source>
        <dbReference type="Proteomes" id="UP000004095"/>
    </source>
</evidence>
<sequence>MSTLNSFLNKLPIAFYTLFTFTLGSCSGDRTYQTKTIENRYSISISRGMKQYENHSNTIAMLYRDKERGECIAVTDHLKESGKALLTSHLQTLADNPELLGVPIKNARFGKPFAKQINGHNAIQAGMSALIKLGDKWESVWGIVAYIEGKTHIYQITTWLADDEPGEDDARLHDMINSFEELKEEEY</sequence>